<gene>
    <name evidence="2" type="ORF">Syun_020865</name>
</gene>
<dbReference type="Proteomes" id="UP001420932">
    <property type="component" value="Unassembled WGS sequence"/>
</dbReference>
<dbReference type="InterPro" id="IPR029472">
    <property type="entry name" value="Copia-like_N"/>
</dbReference>
<evidence type="ECO:0000313" key="2">
    <source>
        <dbReference type="EMBL" id="KAK9114068.1"/>
    </source>
</evidence>
<dbReference type="Pfam" id="PF14244">
    <property type="entry name" value="Retrotran_gag_3"/>
    <property type="match status" value="1"/>
</dbReference>
<evidence type="ECO:0000313" key="3">
    <source>
        <dbReference type="Proteomes" id="UP001420932"/>
    </source>
</evidence>
<name>A0AAP0NP98_9MAGN</name>
<dbReference type="AlphaFoldDB" id="A0AAP0NP98"/>
<evidence type="ECO:0000259" key="1">
    <source>
        <dbReference type="Pfam" id="PF14244"/>
    </source>
</evidence>
<comment type="caution">
    <text evidence="2">The sequence shown here is derived from an EMBL/GenBank/DDBJ whole genome shotgun (WGS) entry which is preliminary data.</text>
</comment>
<dbReference type="EMBL" id="JBBNAF010000009">
    <property type="protein sequence ID" value="KAK9114068.1"/>
    <property type="molecule type" value="Genomic_DNA"/>
</dbReference>
<accession>A0AAP0NP98</accession>
<reference evidence="2 3" key="1">
    <citation type="submission" date="2024-01" db="EMBL/GenBank/DDBJ databases">
        <title>Genome assemblies of Stephania.</title>
        <authorList>
            <person name="Yang L."/>
        </authorList>
    </citation>
    <scope>NUCLEOTIDE SEQUENCE [LARGE SCALE GENOMIC DNA]</scope>
    <source>
        <strain evidence="2">YNDBR</strain>
        <tissue evidence="2">Leaf</tissue>
    </source>
</reference>
<keyword evidence="3" id="KW-1185">Reference proteome</keyword>
<feature type="domain" description="Retrotransposon Copia-like N-terminal" evidence="1">
    <location>
        <begin position="4"/>
        <end position="37"/>
    </location>
</feature>
<sequence>MNVLNGKNYLGWSRSMKMALGAKMKTSFIDGRCPKPAETSPHFDQWIKVDLMILEEEKVHRLLTIGEYPLYIVPLDEDVLLFELDLAYRVC</sequence>
<dbReference type="PANTHER" id="PTHR37610:SF40">
    <property type="entry name" value="OS01G0909600 PROTEIN"/>
    <property type="match status" value="1"/>
</dbReference>
<dbReference type="PANTHER" id="PTHR37610">
    <property type="entry name" value="CCHC-TYPE DOMAIN-CONTAINING PROTEIN"/>
    <property type="match status" value="1"/>
</dbReference>
<organism evidence="2 3">
    <name type="scientific">Stephania yunnanensis</name>
    <dbReference type="NCBI Taxonomy" id="152371"/>
    <lineage>
        <taxon>Eukaryota</taxon>
        <taxon>Viridiplantae</taxon>
        <taxon>Streptophyta</taxon>
        <taxon>Embryophyta</taxon>
        <taxon>Tracheophyta</taxon>
        <taxon>Spermatophyta</taxon>
        <taxon>Magnoliopsida</taxon>
        <taxon>Ranunculales</taxon>
        <taxon>Menispermaceae</taxon>
        <taxon>Menispermoideae</taxon>
        <taxon>Cissampelideae</taxon>
        <taxon>Stephania</taxon>
    </lineage>
</organism>
<proteinExistence type="predicted"/>
<protein>
    <recommendedName>
        <fullName evidence="1">Retrotransposon Copia-like N-terminal domain-containing protein</fullName>
    </recommendedName>
</protein>